<sequence>MKLSKISASFVLSLSLLTGTASAAEPVAPGSGRAVSEASAAASAITPIAVTLKVGQTYAISSGGTDSVPAPVISILSQSEEGVITWRKFCFLGCSQIITAQKPGSVLISATTIFSSYPFPTYPYRQYSITVTP</sequence>
<keyword evidence="1" id="KW-0732">Signal</keyword>
<protein>
    <submittedName>
        <fullName evidence="2">Uncharacterized protein</fullName>
    </submittedName>
</protein>
<keyword evidence="3" id="KW-1185">Reference proteome</keyword>
<dbReference type="Proteomes" id="UP000007523">
    <property type="component" value="Chromosome"/>
</dbReference>
<proteinExistence type="predicted"/>
<organism evidence="2 3">
    <name type="scientific">Paenibacillus mucilaginosus 3016</name>
    <dbReference type="NCBI Taxonomy" id="1116391"/>
    <lineage>
        <taxon>Bacteria</taxon>
        <taxon>Bacillati</taxon>
        <taxon>Bacillota</taxon>
        <taxon>Bacilli</taxon>
        <taxon>Bacillales</taxon>
        <taxon>Paenibacillaceae</taxon>
        <taxon>Paenibacillus</taxon>
    </lineage>
</organism>
<accession>H6NRX3</accession>
<feature type="signal peptide" evidence="1">
    <location>
        <begin position="1"/>
        <end position="23"/>
    </location>
</feature>
<dbReference type="RefSeq" id="WP_014372045.1">
    <property type="nucleotide sequence ID" value="NC_016935.1"/>
</dbReference>
<evidence type="ECO:0000313" key="3">
    <source>
        <dbReference type="Proteomes" id="UP000007523"/>
    </source>
</evidence>
<name>H6NRX3_9BACL</name>
<dbReference type="EMBL" id="CP003235">
    <property type="protein sequence ID" value="AFC32859.1"/>
    <property type="molecule type" value="Genomic_DNA"/>
</dbReference>
<evidence type="ECO:0000256" key="1">
    <source>
        <dbReference type="SAM" id="SignalP"/>
    </source>
</evidence>
<feature type="chain" id="PRO_5003605816" evidence="1">
    <location>
        <begin position="24"/>
        <end position="133"/>
    </location>
</feature>
<dbReference type="HOGENOM" id="CLU_1904662_0_0_9"/>
<dbReference type="KEGG" id="pmq:PM3016_6220"/>
<dbReference type="AlphaFoldDB" id="H6NRX3"/>
<reference evidence="2 3" key="1">
    <citation type="journal article" date="2012" name="J. Bacteriol.">
        <title>Complete Genome Sequence of Paenibacillus mucilaginosus 3016, a Bacterium Functional as Microbial Fertilizer.</title>
        <authorList>
            <person name="Ma M."/>
            <person name="Wang Z."/>
            <person name="Li L."/>
            <person name="Jiang X."/>
            <person name="Guan D."/>
            <person name="Cao F."/>
            <person name="Chen H."/>
            <person name="Wang X."/>
            <person name="Shen D."/>
            <person name="Du B."/>
            <person name="Li J."/>
        </authorList>
    </citation>
    <scope>NUCLEOTIDE SEQUENCE [LARGE SCALE GENOMIC DNA]</scope>
    <source>
        <strain evidence="2 3">3016</strain>
    </source>
</reference>
<gene>
    <name evidence="2" type="ORF">PM3016_6220</name>
</gene>
<evidence type="ECO:0000313" key="2">
    <source>
        <dbReference type="EMBL" id="AFC32859.1"/>
    </source>
</evidence>